<dbReference type="Gene3D" id="3.40.50.300">
    <property type="entry name" value="P-loop containing nucleotide triphosphate hydrolases"/>
    <property type="match status" value="1"/>
</dbReference>
<dbReference type="InterPro" id="IPR027417">
    <property type="entry name" value="P-loop_NTPase"/>
</dbReference>
<evidence type="ECO:0000256" key="3">
    <source>
        <dbReference type="ARBA" id="ARBA00022741"/>
    </source>
</evidence>
<evidence type="ECO:0000313" key="6">
    <source>
        <dbReference type="EMBL" id="PYE53382.1"/>
    </source>
</evidence>
<comment type="similarity">
    <text evidence="1">Belongs to the ABC transporter superfamily.</text>
</comment>
<keyword evidence="4 6" id="KW-0067">ATP-binding</keyword>
<dbReference type="PROSITE" id="PS50893">
    <property type="entry name" value="ABC_TRANSPORTER_2"/>
    <property type="match status" value="1"/>
</dbReference>
<reference evidence="6 7" key="1">
    <citation type="submission" date="2018-06" db="EMBL/GenBank/DDBJ databases">
        <title>Genomic Encyclopedia of Type Strains, Phase IV (KMG-IV): sequencing the most valuable type-strain genomes for metagenomic binning, comparative biology and taxonomic classification.</title>
        <authorList>
            <person name="Goeker M."/>
        </authorList>
    </citation>
    <scope>NUCLEOTIDE SEQUENCE [LARGE SCALE GENOMIC DNA]</scope>
    <source>
        <strain evidence="6 7">DSM 18048</strain>
    </source>
</reference>
<dbReference type="SMART" id="SM00382">
    <property type="entry name" value="AAA"/>
    <property type="match status" value="1"/>
</dbReference>
<dbReference type="Proteomes" id="UP000248326">
    <property type="component" value="Unassembled WGS sequence"/>
</dbReference>
<dbReference type="PROSITE" id="PS00211">
    <property type="entry name" value="ABC_TRANSPORTER_1"/>
    <property type="match status" value="1"/>
</dbReference>
<evidence type="ECO:0000256" key="2">
    <source>
        <dbReference type="ARBA" id="ARBA00022448"/>
    </source>
</evidence>
<evidence type="ECO:0000313" key="7">
    <source>
        <dbReference type="Proteomes" id="UP000248326"/>
    </source>
</evidence>
<comment type="caution">
    <text evidence="6">The sequence shown here is derived from an EMBL/GenBank/DDBJ whole genome shotgun (WGS) entry which is preliminary data.</text>
</comment>
<dbReference type="AlphaFoldDB" id="A0A318SLM3"/>
<keyword evidence="7" id="KW-1185">Reference proteome</keyword>
<dbReference type="PANTHER" id="PTHR43335:SF4">
    <property type="entry name" value="ABC TRANSPORTER, ATP-BINDING PROTEIN"/>
    <property type="match status" value="1"/>
</dbReference>
<dbReference type="Pfam" id="PF00005">
    <property type="entry name" value="ABC_tran"/>
    <property type="match status" value="1"/>
</dbReference>
<dbReference type="GO" id="GO:0016887">
    <property type="term" value="F:ATP hydrolysis activity"/>
    <property type="evidence" value="ECO:0007669"/>
    <property type="project" value="InterPro"/>
</dbReference>
<keyword evidence="3" id="KW-0547">Nucleotide-binding</keyword>
<dbReference type="GO" id="GO:0005524">
    <property type="term" value="F:ATP binding"/>
    <property type="evidence" value="ECO:0007669"/>
    <property type="project" value="UniProtKB-KW"/>
</dbReference>
<dbReference type="RefSeq" id="WP_110887164.1">
    <property type="nucleotide sequence ID" value="NZ_QJSX01000009.1"/>
</dbReference>
<organism evidence="6 7">
    <name type="scientific">Deinococcus yavapaiensis KR-236</name>
    <dbReference type="NCBI Taxonomy" id="694435"/>
    <lineage>
        <taxon>Bacteria</taxon>
        <taxon>Thermotogati</taxon>
        <taxon>Deinococcota</taxon>
        <taxon>Deinococci</taxon>
        <taxon>Deinococcales</taxon>
        <taxon>Deinococcaceae</taxon>
        <taxon>Deinococcus</taxon>
    </lineage>
</organism>
<evidence type="ECO:0000259" key="5">
    <source>
        <dbReference type="PROSITE" id="PS50893"/>
    </source>
</evidence>
<dbReference type="InterPro" id="IPR003439">
    <property type="entry name" value="ABC_transporter-like_ATP-bd"/>
</dbReference>
<dbReference type="OrthoDB" id="9804819at2"/>
<protein>
    <submittedName>
        <fullName evidence="6">Gallidermin-class lantibiotic protection ABC transporter ATP-binding subunit</fullName>
    </submittedName>
</protein>
<name>A0A318SLM3_9DEIO</name>
<keyword evidence="2" id="KW-0813">Transport</keyword>
<gene>
    <name evidence="6" type="ORF">DES52_109159</name>
</gene>
<proteinExistence type="inferred from homology"/>
<accession>A0A318SLM3</accession>
<evidence type="ECO:0000256" key="1">
    <source>
        <dbReference type="ARBA" id="ARBA00005417"/>
    </source>
</evidence>
<evidence type="ECO:0000256" key="4">
    <source>
        <dbReference type="ARBA" id="ARBA00022840"/>
    </source>
</evidence>
<dbReference type="SUPFAM" id="SSF52540">
    <property type="entry name" value="P-loop containing nucleoside triphosphate hydrolases"/>
    <property type="match status" value="1"/>
</dbReference>
<dbReference type="InterPro" id="IPR003593">
    <property type="entry name" value="AAA+_ATPase"/>
</dbReference>
<dbReference type="PANTHER" id="PTHR43335">
    <property type="entry name" value="ABC TRANSPORTER, ATP-BINDING PROTEIN"/>
    <property type="match status" value="1"/>
</dbReference>
<feature type="domain" description="ABC transporter" evidence="5">
    <location>
        <begin position="6"/>
        <end position="229"/>
    </location>
</feature>
<sequence length="311" mass="32892">MTTFVAQTRDLTKRFGAQVSVDHVNLAVERGTVYGLLGPNGAGKTTTLKLLLGLLSPSGGRVDLFERPWSRGALTRVGALIEAPALYAHLSGTENLLVHAGMLGLPAARVHDVLRQVGLADAANKRAGQYSLGMKQRLGLGIALLNAPEFLILDEPTNGLDPVGIVEMRELIRDLPQQGITVLVSSHLLAEVSQMATHVGVIDKGRVKYEGPLDALLARKGGRLELTVANAARVWTALAASRPDLSGGRVEGERLLIPVEAHAAASVIAAVVNAGFDVRGLAYFGDDLESAFLDLIDAPSPNFVSRPEVLA</sequence>
<dbReference type="InterPro" id="IPR017871">
    <property type="entry name" value="ABC_transporter-like_CS"/>
</dbReference>
<dbReference type="EMBL" id="QJSX01000009">
    <property type="protein sequence ID" value="PYE53382.1"/>
    <property type="molecule type" value="Genomic_DNA"/>
</dbReference>